<dbReference type="RefSeq" id="WP_281904624.1">
    <property type="nucleotide sequence ID" value="NZ_BSDI01000071.1"/>
</dbReference>
<evidence type="ECO:0000313" key="1">
    <source>
        <dbReference type="EMBL" id="GLI02857.1"/>
    </source>
</evidence>
<protein>
    <submittedName>
        <fullName evidence="1">Uncharacterized protein</fullName>
    </submittedName>
</protein>
<reference evidence="1" key="1">
    <citation type="submission" date="2022-12" db="EMBL/GenBank/DDBJ databases">
        <title>New Phytohabitans aurantiacus sp. RD004123 nov., an actinomycete isolated from soil.</title>
        <authorList>
            <person name="Triningsih D.W."/>
            <person name="Harunari E."/>
            <person name="Igarashi Y."/>
        </authorList>
    </citation>
    <scope>NUCLEOTIDE SEQUENCE</scope>
    <source>
        <strain evidence="1">RD004123</strain>
    </source>
</reference>
<organism evidence="1 2">
    <name type="scientific">Phytohabitans aurantiacus</name>
    <dbReference type="NCBI Taxonomy" id="3016789"/>
    <lineage>
        <taxon>Bacteria</taxon>
        <taxon>Bacillati</taxon>
        <taxon>Actinomycetota</taxon>
        <taxon>Actinomycetes</taxon>
        <taxon>Micromonosporales</taxon>
        <taxon>Micromonosporaceae</taxon>
    </lineage>
</organism>
<gene>
    <name evidence="1" type="ORF">Pa4123_81350</name>
</gene>
<evidence type="ECO:0000313" key="2">
    <source>
        <dbReference type="Proteomes" id="UP001144280"/>
    </source>
</evidence>
<dbReference type="Proteomes" id="UP001144280">
    <property type="component" value="Unassembled WGS sequence"/>
</dbReference>
<accession>A0ABQ5R9N6</accession>
<dbReference type="EMBL" id="BSDI01000071">
    <property type="protein sequence ID" value="GLI02857.1"/>
    <property type="molecule type" value="Genomic_DNA"/>
</dbReference>
<keyword evidence="2" id="KW-1185">Reference proteome</keyword>
<sequence length="202" mass="22576">MRILDVVAFLFVVAGDVTLGGVRGETVTVEELDELLALSDGARRQWLDRHQPALPEGNWWLHLLTLLDHRLAHQPANLVAWAQLKIWLLAQARERSTLSRDDVAERVAYFVSRMRGAGIEAALLPSADTVVRECLDAIPVALEQVATLTDRKSLFVLGHQEMLDSRRAKNLINAAGPHLNELEDPDLAHRLRAWLAIKPLLV</sequence>
<name>A0ABQ5R9N6_9ACTN</name>
<comment type="caution">
    <text evidence="1">The sequence shown here is derived from an EMBL/GenBank/DDBJ whole genome shotgun (WGS) entry which is preliminary data.</text>
</comment>
<proteinExistence type="predicted"/>